<keyword evidence="4" id="KW-0472">Membrane</keyword>
<keyword evidence="4" id="KW-1133">Transmembrane helix</keyword>
<gene>
    <name evidence="6" type="ORF">COT75_04995</name>
</gene>
<proteinExistence type="inferred from homology"/>
<dbReference type="Gene3D" id="3.90.550.10">
    <property type="entry name" value="Spore Coat Polysaccharide Biosynthesis Protein SpsA, Chain A"/>
    <property type="match status" value="1"/>
</dbReference>
<evidence type="ECO:0000256" key="1">
    <source>
        <dbReference type="ARBA" id="ARBA00006739"/>
    </source>
</evidence>
<dbReference type="CDD" id="cd04186">
    <property type="entry name" value="GT_2_like_c"/>
    <property type="match status" value="1"/>
</dbReference>
<dbReference type="PANTHER" id="PTHR43179:SF12">
    <property type="entry name" value="GALACTOFURANOSYLTRANSFERASE GLFT2"/>
    <property type="match status" value="1"/>
</dbReference>
<evidence type="ECO:0000256" key="3">
    <source>
        <dbReference type="ARBA" id="ARBA00022679"/>
    </source>
</evidence>
<comment type="similarity">
    <text evidence="1">Belongs to the glycosyltransferase 2 family.</text>
</comment>
<evidence type="ECO:0000313" key="6">
    <source>
        <dbReference type="EMBL" id="PIS08807.1"/>
    </source>
</evidence>
<dbReference type="GO" id="GO:0016757">
    <property type="term" value="F:glycosyltransferase activity"/>
    <property type="evidence" value="ECO:0007669"/>
    <property type="project" value="UniProtKB-KW"/>
</dbReference>
<evidence type="ECO:0000256" key="4">
    <source>
        <dbReference type="SAM" id="Phobius"/>
    </source>
</evidence>
<keyword evidence="4" id="KW-0812">Transmembrane</keyword>
<comment type="caution">
    <text evidence="6">The sequence shown here is derived from an EMBL/GenBank/DDBJ whole genome shotgun (WGS) entry which is preliminary data.</text>
</comment>
<keyword evidence="3" id="KW-0808">Transferase</keyword>
<dbReference type="InterPro" id="IPR001173">
    <property type="entry name" value="Glyco_trans_2-like"/>
</dbReference>
<dbReference type="EMBL" id="PEZT01000028">
    <property type="protein sequence ID" value="PIS08807.1"/>
    <property type="molecule type" value="Genomic_DNA"/>
</dbReference>
<feature type="domain" description="Glycosyltransferase 2-like" evidence="5">
    <location>
        <begin position="13"/>
        <end position="116"/>
    </location>
</feature>
<dbReference type="AlphaFoldDB" id="A0A2H0W851"/>
<reference evidence="7" key="1">
    <citation type="submission" date="2017-09" db="EMBL/GenBank/DDBJ databases">
        <title>Depth-based differentiation of microbial function through sediment-hosted aquifers and enrichment of novel symbionts in the deep terrestrial subsurface.</title>
        <authorList>
            <person name="Probst A.J."/>
            <person name="Ladd B."/>
            <person name="Jarett J.K."/>
            <person name="Geller-Mcgrath D.E."/>
            <person name="Sieber C.M.K."/>
            <person name="Emerson J.B."/>
            <person name="Anantharaman K."/>
            <person name="Thomas B.C."/>
            <person name="Malmstrom R."/>
            <person name="Stieglmeier M."/>
            <person name="Klingl A."/>
            <person name="Woyke T."/>
            <person name="Ryan C.M."/>
            <person name="Banfield J.F."/>
        </authorList>
    </citation>
    <scope>NUCLEOTIDE SEQUENCE [LARGE SCALE GENOMIC DNA]</scope>
</reference>
<sequence>MKANKKSKKVALLILNYNCQPLIKYCLKSLLSQTYKNRRIFFIDNNSTDGSRAYVKKHYPQVTLIVNQENVGIGKGFNPVIKKIINNYDYIGLFNSDIKVDKNWLLQLVKTLNQNANFKVANGLTLNWQGNIVDNAGGRLINFLSGIIGGFLGTKPIASICLKYKKHPYPVFFSIITGMLIKASAFKKVGYFDEDYFMFCEEFDFCWRVLLNGGKIICNPKAIMFHYSHYAKRNKKIIPKVLKITETNLLATYFKNLSSFGLLIIFPTLLITRFLMAIIYLFINPKITFLKIEGIYLFLEKLLSGKYYQARINNAKIRKSSDWQVLANNPASIFDIKTIFNLAPGWFKAINKDIIL</sequence>
<dbReference type="Proteomes" id="UP000230093">
    <property type="component" value="Unassembled WGS sequence"/>
</dbReference>
<keyword evidence="2" id="KW-0328">Glycosyltransferase</keyword>
<name>A0A2H0W851_9BACT</name>
<evidence type="ECO:0000256" key="2">
    <source>
        <dbReference type="ARBA" id="ARBA00022676"/>
    </source>
</evidence>
<dbReference type="PANTHER" id="PTHR43179">
    <property type="entry name" value="RHAMNOSYLTRANSFERASE WBBL"/>
    <property type="match status" value="1"/>
</dbReference>
<dbReference type="Pfam" id="PF00535">
    <property type="entry name" value="Glycos_transf_2"/>
    <property type="match status" value="1"/>
</dbReference>
<evidence type="ECO:0000259" key="5">
    <source>
        <dbReference type="Pfam" id="PF00535"/>
    </source>
</evidence>
<organism evidence="6 7">
    <name type="scientific">Candidatus Beckwithbacteria bacterium CG10_big_fil_rev_8_21_14_0_10_34_10</name>
    <dbReference type="NCBI Taxonomy" id="1974495"/>
    <lineage>
        <taxon>Bacteria</taxon>
        <taxon>Candidatus Beckwithiibacteriota</taxon>
    </lineage>
</organism>
<protein>
    <recommendedName>
        <fullName evidence="5">Glycosyltransferase 2-like domain-containing protein</fullName>
    </recommendedName>
</protein>
<feature type="transmembrane region" description="Helical" evidence="4">
    <location>
        <begin position="260"/>
        <end position="283"/>
    </location>
</feature>
<dbReference type="InterPro" id="IPR029044">
    <property type="entry name" value="Nucleotide-diphossugar_trans"/>
</dbReference>
<dbReference type="SUPFAM" id="SSF53448">
    <property type="entry name" value="Nucleotide-diphospho-sugar transferases"/>
    <property type="match status" value="1"/>
</dbReference>
<accession>A0A2H0W851</accession>
<evidence type="ECO:0000313" key="7">
    <source>
        <dbReference type="Proteomes" id="UP000230093"/>
    </source>
</evidence>